<dbReference type="InterPro" id="IPR050922">
    <property type="entry name" value="LytR/CpsA/Psr_CW_biosynth"/>
</dbReference>
<dbReference type="PANTHER" id="PTHR33392:SF6">
    <property type="entry name" value="POLYISOPRENYL-TEICHOIC ACID--PEPTIDOGLYCAN TEICHOIC ACID TRANSFERASE TAGU"/>
    <property type="match status" value="1"/>
</dbReference>
<feature type="region of interest" description="Disordered" evidence="2">
    <location>
        <begin position="121"/>
        <end position="174"/>
    </location>
</feature>
<dbReference type="EMBL" id="JARACI010000588">
    <property type="protein sequence ID" value="MDD9205638.1"/>
    <property type="molecule type" value="Genomic_DNA"/>
</dbReference>
<comment type="similarity">
    <text evidence="1">Belongs to the LytR/CpsA/Psr (LCP) family.</text>
</comment>
<feature type="compositionally biased region" description="Acidic residues" evidence="2">
    <location>
        <begin position="133"/>
        <end position="143"/>
    </location>
</feature>
<name>A0ABT5TU98_9MICO</name>
<evidence type="ECO:0000313" key="5">
    <source>
        <dbReference type="Proteomes" id="UP001165561"/>
    </source>
</evidence>
<proteinExistence type="inferred from homology"/>
<feature type="non-terminal residue" evidence="4">
    <location>
        <position position="1"/>
    </location>
</feature>
<dbReference type="InterPro" id="IPR004474">
    <property type="entry name" value="LytR_CpsA_psr"/>
</dbReference>
<evidence type="ECO:0000256" key="1">
    <source>
        <dbReference type="ARBA" id="ARBA00006068"/>
    </source>
</evidence>
<accession>A0ABT5TU98</accession>
<organism evidence="4 5">
    <name type="scientific">Georgenia halotolerans</name>
    <dbReference type="NCBI Taxonomy" id="3028317"/>
    <lineage>
        <taxon>Bacteria</taxon>
        <taxon>Bacillati</taxon>
        <taxon>Actinomycetota</taxon>
        <taxon>Actinomycetes</taxon>
        <taxon>Micrococcales</taxon>
        <taxon>Bogoriellaceae</taxon>
        <taxon>Georgenia</taxon>
    </lineage>
</organism>
<keyword evidence="5" id="KW-1185">Reference proteome</keyword>
<evidence type="ECO:0000313" key="4">
    <source>
        <dbReference type="EMBL" id="MDD9205638.1"/>
    </source>
</evidence>
<dbReference type="Gene3D" id="3.40.630.190">
    <property type="entry name" value="LCP protein"/>
    <property type="match status" value="1"/>
</dbReference>
<feature type="domain" description="Cell envelope-related transcriptional attenuator" evidence="3">
    <location>
        <begin position="2"/>
        <end position="38"/>
    </location>
</feature>
<comment type="caution">
    <text evidence="4">The sequence shown here is derived from an EMBL/GenBank/DDBJ whole genome shotgun (WGS) entry which is preliminary data.</text>
</comment>
<gene>
    <name evidence="4" type="ORF">PU560_04035</name>
</gene>
<evidence type="ECO:0000256" key="2">
    <source>
        <dbReference type="SAM" id="MobiDB-lite"/>
    </source>
</evidence>
<dbReference type="PANTHER" id="PTHR33392">
    <property type="entry name" value="POLYISOPRENYL-TEICHOIC ACID--PEPTIDOGLYCAN TEICHOIC ACID TRANSFERASE TAGU"/>
    <property type="match status" value="1"/>
</dbReference>
<dbReference type="Proteomes" id="UP001165561">
    <property type="component" value="Unassembled WGS sequence"/>
</dbReference>
<sequence length="174" mass="18650">DAEEALGYARVRKTVGSGSDIDRIGRQQDLVAAIARDALSRNLLTELPVLYRFLDAATSSLVTGEEIGSLPTLAGLAYSLRGLDADDIYFTTMPFDWAGPRVVPSEEAELVWQALRNDEPVAEALQPPAEEPAPGEETEEPADPAEPSPAPTDDIPTRDATADEEGQTCTRADV</sequence>
<reference evidence="4" key="1">
    <citation type="submission" date="2023-02" db="EMBL/GenBank/DDBJ databases">
        <title>Georgenia sp.10Sc9-8, isolated from a soil sample collected from the Taklamakan desert.</title>
        <authorList>
            <person name="Liu S."/>
        </authorList>
    </citation>
    <scope>NUCLEOTIDE SEQUENCE</scope>
    <source>
        <strain evidence="4">10Sc9-8</strain>
    </source>
</reference>
<dbReference type="Pfam" id="PF03816">
    <property type="entry name" value="LytR_cpsA_psr"/>
    <property type="match status" value="1"/>
</dbReference>
<protein>
    <submittedName>
        <fullName evidence="4">LCP family protein</fullName>
    </submittedName>
</protein>
<evidence type="ECO:0000259" key="3">
    <source>
        <dbReference type="Pfam" id="PF03816"/>
    </source>
</evidence>